<protein>
    <submittedName>
        <fullName evidence="1">Uncharacterized protein</fullName>
    </submittedName>
</protein>
<sequence length="49" mass="5960">MDVSKTNIQRTKRRKNEILLHDPYHLGYQLEIVKEVYFTNLIGYAQMKY</sequence>
<organism evidence="1">
    <name type="scientific">Rhizophagus irregularis (strain DAOM 181602 / DAOM 197198 / MUCL 43194)</name>
    <name type="common">Arbuscular mycorrhizal fungus</name>
    <name type="synonym">Glomus intraradices</name>
    <dbReference type="NCBI Taxonomy" id="747089"/>
    <lineage>
        <taxon>Eukaryota</taxon>
        <taxon>Fungi</taxon>
        <taxon>Fungi incertae sedis</taxon>
        <taxon>Mucoromycota</taxon>
        <taxon>Glomeromycotina</taxon>
        <taxon>Glomeromycetes</taxon>
        <taxon>Glomerales</taxon>
        <taxon>Glomeraceae</taxon>
        <taxon>Rhizophagus</taxon>
    </lineage>
</organism>
<gene>
    <name evidence="1" type="ORF">GLOINDRAFT_10683</name>
</gene>
<dbReference type="AlphaFoldDB" id="U9SW71"/>
<name>U9SW71_RHIID</name>
<dbReference type="HOGENOM" id="CLU_3143782_0_0_1"/>
<reference evidence="1" key="1">
    <citation type="submission" date="2013-07" db="EMBL/GenBank/DDBJ databases">
        <title>The genome of an arbuscular mycorrhizal fungus provides insights into the evolution of the oldest plant symbiosis.</title>
        <authorList>
            <consortium name="DOE Joint Genome Institute"/>
            <person name="Tisserant E."/>
            <person name="Malbreil M."/>
            <person name="Kuo A."/>
            <person name="Kohler A."/>
            <person name="Symeonidi A."/>
            <person name="Balestrini R."/>
            <person name="Charron P."/>
            <person name="Duensing N."/>
            <person name="Frei-dit-Frey N."/>
            <person name="Gianinazzi-Pearson V."/>
            <person name="Gilbert B."/>
            <person name="Handa Y."/>
            <person name="Hijri M."/>
            <person name="Kaul R."/>
            <person name="Kawaguchi M."/>
            <person name="Krajinski F."/>
            <person name="Lammers P."/>
            <person name="Lapierre D."/>
            <person name="Masclaux F.G."/>
            <person name="Murat C."/>
            <person name="Morin E."/>
            <person name="Ndikumana S."/>
            <person name="Pagni M."/>
            <person name="Petitpierre D."/>
            <person name="Requena N."/>
            <person name="Rosikiewicz P."/>
            <person name="Riley R."/>
            <person name="Saito K."/>
            <person name="San Clemente H."/>
            <person name="Shapiro H."/>
            <person name="van Tuinen D."/>
            <person name="Becard G."/>
            <person name="Bonfante P."/>
            <person name="Paszkowski U."/>
            <person name="Shachar-Hill Y."/>
            <person name="Young J.P."/>
            <person name="Sanders I.R."/>
            <person name="Henrissat B."/>
            <person name="Rensing S.A."/>
            <person name="Grigoriev I.V."/>
            <person name="Corradi N."/>
            <person name="Roux C."/>
            <person name="Martin F."/>
        </authorList>
    </citation>
    <scope>NUCLEOTIDE SEQUENCE</scope>
    <source>
        <strain evidence="1">DAOM 197198</strain>
    </source>
</reference>
<evidence type="ECO:0000313" key="1">
    <source>
        <dbReference type="EMBL" id="ERZ98292.1"/>
    </source>
</evidence>
<accession>U9SW71</accession>
<proteinExistence type="predicted"/>
<dbReference type="EMBL" id="KI298888">
    <property type="protein sequence ID" value="ERZ98292.1"/>
    <property type="molecule type" value="Genomic_DNA"/>
</dbReference>